<gene>
    <name evidence="1" type="ORF">TH63_18660</name>
</gene>
<evidence type="ECO:0008006" key="3">
    <source>
        <dbReference type="Google" id="ProtNLM"/>
    </source>
</evidence>
<dbReference type="Gene3D" id="2.60.40.790">
    <property type="match status" value="1"/>
</dbReference>
<protein>
    <recommendedName>
        <fullName evidence="3">Hsp20/alpha crystallin family protein</fullName>
    </recommendedName>
</protein>
<dbReference type="InterPro" id="IPR008978">
    <property type="entry name" value="HSP20-like_chaperone"/>
</dbReference>
<evidence type="ECO:0000313" key="2">
    <source>
        <dbReference type="Proteomes" id="UP000036458"/>
    </source>
</evidence>
<dbReference type="Proteomes" id="UP000036458">
    <property type="component" value="Chromosome"/>
</dbReference>
<dbReference type="AlphaFoldDB" id="A0A0H4VMS8"/>
<name>A0A0H4VMS8_9BACT</name>
<reference evidence="1 2" key="1">
    <citation type="submission" date="2015-01" db="EMBL/GenBank/DDBJ databases">
        <title>Rufibacter sp./DG31D/ whole genome sequencing.</title>
        <authorList>
            <person name="Kim M.K."/>
            <person name="Srinivasan S."/>
            <person name="Lee J.-J."/>
        </authorList>
    </citation>
    <scope>NUCLEOTIDE SEQUENCE [LARGE SCALE GENOMIC DNA]</scope>
    <source>
        <strain evidence="1 2">DG31D</strain>
    </source>
</reference>
<proteinExistence type="predicted"/>
<organism evidence="1 2">
    <name type="scientific">Rufibacter radiotolerans</name>
    <dbReference type="NCBI Taxonomy" id="1379910"/>
    <lineage>
        <taxon>Bacteria</taxon>
        <taxon>Pseudomonadati</taxon>
        <taxon>Bacteroidota</taxon>
        <taxon>Cytophagia</taxon>
        <taxon>Cytophagales</taxon>
        <taxon>Hymenobacteraceae</taxon>
        <taxon>Rufibacter</taxon>
    </lineage>
</organism>
<dbReference type="CDD" id="cd06464">
    <property type="entry name" value="ACD_sHsps-like"/>
    <property type="match status" value="1"/>
</dbReference>
<keyword evidence="2" id="KW-1185">Reference proteome</keyword>
<evidence type="ECO:0000313" key="1">
    <source>
        <dbReference type="EMBL" id="AKQ47205.1"/>
    </source>
</evidence>
<dbReference type="EMBL" id="CP010777">
    <property type="protein sequence ID" value="AKQ47205.1"/>
    <property type="molecule type" value="Genomic_DNA"/>
</dbReference>
<dbReference type="PATRIC" id="fig|1379910.4.peg.4066"/>
<dbReference type="KEGG" id="ruf:TH63_18660"/>
<dbReference type="SUPFAM" id="SSF49764">
    <property type="entry name" value="HSP20-like chaperones"/>
    <property type="match status" value="1"/>
</dbReference>
<accession>A0A0H4VMS8</accession>
<dbReference type="STRING" id="1379910.TH63_18660"/>
<sequence length="140" mass="16153">MFLPGNRERKVKIMKLIKDKKFLQNIAQYIDLTNTVGGGVVQPQVKMTKRKREAILQVLLPGISLEQCQVMLDKNQLTVMALHQSEQQQALQIPLFNQGFLLPPFTDFGQVRVEYIGQELRVHIPYLPKGPRFLEIEQPE</sequence>